<dbReference type="eggNOG" id="ENOG5030B9W">
    <property type="taxonomic scope" value="Bacteria"/>
</dbReference>
<proteinExistence type="predicted"/>
<dbReference type="HOGENOM" id="CLU_1467572_0_0_6"/>
<evidence type="ECO:0000313" key="1">
    <source>
        <dbReference type="EMBL" id="EIC22495.1"/>
    </source>
</evidence>
<name>H8Z1E6_9GAMM</name>
<reference evidence="2" key="1">
    <citation type="submission" date="2011-06" db="EMBL/GenBank/DDBJ databases">
        <authorList>
            <consortium name="US DOE Joint Genome Institute (JGI-PGF)"/>
            <person name="Lucas S."/>
            <person name="Han J."/>
            <person name="Lapidus A."/>
            <person name="Cheng J.-F."/>
            <person name="Goodwin L."/>
            <person name="Pitluck S."/>
            <person name="Peters L."/>
            <person name="Land M.L."/>
            <person name="Hauser L."/>
            <person name="Vogl K."/>
            <person name="Liu Z."/>
            <person name="Overmann J."/>
            <person name="Frigaard N.-U."/>
            <person name="Bryant D.A."/>
            <person name="Woyke T.J."/>
        </authorList>
    </citation>
    <scope>NUCLEOTIDE SEQUENCE [LARGE SCALE GENOMIC DNA]</scope>
    <source>
        <strain evidence="2">970</strain>
    </source>
</reference>
<keyword evidence="2" id="KW-1185">Reference proteome</keyword>
<gene>
    <name evidence="1" type="ORF">Thi970DRAFT_02762</name>
</gene>
<reference evidence="1 2" key="2">
    <citation type="submission" date="2011-11" db="EMBL/GenBank/DDBJ databases">
        <authorList>
            <consortium name="US DOE Joint Genome Institute"/>
            <person name="Lucas S."/>
            <person name="Han J."/>
            <person name="Lapidus A."/>
            <person name="Cheng J.-F."/>
            <person name="Goodwin L."/>
            <person name="Pitluck S."/>
            <person name="Peters L."/>
            <person name="Ovchinnikova G."/>
            <person name="Zhang X."/>
            <person name="Detter J.C."/>
            <person name="Han C."/>
            <person name="Tapia R."/>
            <person name="Land M."/>
            <person name="Hauser L."/>
            <person name="Kyrpides N."/>
            <person name="Ivanova N."/>
            <person name="Pagani I."/>
            <person name="Vogl K."/>
            <person name="Liu Z."/>
            <person name="Overmann J."/>
            <person name="Frigaard N.-U."/>
            <person name="Bryant D."/>
            <person name="Woyke T."/>
        </authorList>
    </citation>
    <scope>NUCLEOTIDE SEQUENCE [LARGE SCALE GENOMIC DNA]</scope>
    <source>
        <strain evidence="1 2">970</strain>
    </source>
</reference>
<sequence>MPLHTGRLLLTPEDPLKAPPAEPLRSALMQAAFLGTPLSLAGCAPDTAAFALGDRFFDFVGFTGCAVQLDGLPDTAGTISVGGCHLRLNPASAQPRFLHGRNTRPPRCPACGKSLHQWSKQMASWSWPEHSALACPACSKVSDAWHWDWRGRAGFARLTLGIEEVFPGEATPLPGLFALLEQASDGLSWHWFVVQD</sequence>
<dbReference type="AlphaFoldDB" id="H8Z1E6"/>
<dbReference type="RefSeq" id="WP_009149384.1">
    <property type="nucleotide sequence ID" value="NZ_CP121471.1"/>
</dbReference>
<protein>
    <submittedName>
        <fullName evidence="1">Uncharacterized protein</fullName>
    </submittedName>
</protein>
<accession>H8Z1E6</accession>
<organism evidence="1 2">
    <name type="scientific">Thiorhodovibrio frisius</name>
    <dbReference type="NCBI Taxonomy" id="631362"/>
    <lineage>
        <taxon>Bacteria</taxon>
        <taxon>Pseudomonadati</taxon>
        <taxon>Pseudomonadota</taxon>
        <taxon>Gammaproteobacteria</taxon>
        <taxon>Chromatiales</taxon>
        <taxon>Chromatiaceae</taxon>
        <taxon>Thiorhodovibrio</taxon>
    </lineage>
</organism>
<dbReference type="EMBL" id="JH603169">
    <property type="protein sequence ID" value="EIC22495.1"/>
    <property type="molecule type" value="Genomic_DNA"/>
</dbReference>
<dbReference type="Proteomes" id="UP000002964">
    <property type="component" value="Unassembled WGS sequence"/>
</dbReference>
<evidence type="ECO:0000313" key="2">
    <source>
        <dbReference type="Proteomes" id="UP000002964"/>
    </source>
</evidence>
<dbReference type="OrthoDB" id="5796917at2"/>